<reference evidence="5" key="3">
    <citation type="journal article" date="2021" name="bioRxiv">
        <title>Bilateral symmetry of linear streptomycete chromosomes.</title>
        <authorList>
            <person name="Algora-Gallardo L."/>
            <person name="Schniete J.K."/>
            <person name="Mark D.R."/>
            <person name="Hunter I.S."/>
            <person name="Herron P.R."/>
        </authorList>
    </citation>
    <scope>NUCLEOTIDE SEQUENCE</scope>
    <source>
        <strain evidence="5">ATCC 10970</strain>
    </source>
</reference>
<dbReference type="PANTHER" id="PTHR15462:SF8">
    <property type="entry name" value="SERINE PROTEASE"/>
    <property type="match status" value="1"/>
</dbReference>
<evidence type="ECO:0000256" key="2">
    <source>
        <dbReference type="SAM" id="MobiDB-lite"/>
    </source>
</evidence>
<name>A0A8A1UMZ9_STRR1</name>
<dbReference type="InterPro" id="IPR001254">
    <property type="entry name" value="Trypsin_dom"/>
</dbReference>
<evidence type="ECO:0000313" key="5">
    <source>
        <dbReference type="EMBL" id="QST82156.1"/>
    </source>
</evidence>
<reference evidence="5" key="2">
    <citation type="submission" date="2020-01" db="EMBL/GenBank/DDBJ databases">
        <authorList>
            <person name="Algora L."/>
            <person name="Schniete J.K."/>
            <person name="MacFadyen A."/>
            <person name="Hoskisson P.A."/>
            <person name="Hunter I.S."/>
            <person name="Herron P.R."/>
        </authorList>
    </citation>
    <scope>NUCLEOTIDE SEQUENCE</scope>
    <source>
        <strain evidence="5">ATCC 10970</strain>
    </source>
</reference>
<accession>A0A8A1UMZ9</accession>
<dbReference type="InterPro" id="IPR009003">
    <property type="entry name" value="Peptidase_S1_PA"/>
</dbReference>
<feature type="signal peptide" evidence="3">
    <location>
        <begin position="1"/>
        <end position="23"/>
    </location>
</feature>
<feature type="compositionally biased region" description="Acidic residues" evidence="2">
    <location>
        <begin position="90"/>
        <end position="104"/>
    </location>
</feature>
<dbReference type="PROSITE" id="PS51257">
    <property type="entry name" value="PROKAR_LIPOPROTEIN"/>
    <property type="match status" value="1"/>
</dbReference>
<feature type="region of interest" description="Disordered" evidence="2">
    <location>
        <begin position="89"/>
        <end position="116"/>
    </location>
</feature>
<dbReference type="GeneID" id="66856316"/>
<evidence type="ECO:0000259" key="4">
    <source>
        <dbReference type="Pfam" id="PF00089"/>
    </source>
</evidence>
<dbReference type="GO" id="GO:0004252">
    <property type="term" value="F:serine-type endopeptidase activity"/>
    <property type="evidence" value="ECO:0007669"/>
    <property type="project" value="InterPro"/>
</dbReference>
<reference evidence="5" key="1">
    <citation type="submission" date="2012-12" db="EMBL/GenBank/DDBJ databases">
        <authorList>
            <person name="Pethick F.E."/>
            <person name="MacFadyen A.C."/>
            <person name="Tang Z."/>
            <person name="Sangal V."/>
            <person name="Tze-Tze L."/>
            <person name="Chu J."/>
            <person name="Guo M."/>
            <person name="Kirby R."/>
            <person name="Hoskisson P.A."/>
            <person name="Herron P.R."/>
            <person name="Hunter I.S."/>
        </authorList>
    </citation>
    <scope>NUCLEOTIDE SEQUENCE</scope>
    <source>
        <strain evidence="5">ATCC 10970</strain>
    </source>
</reference>
<dbReference type="InterPro" id="IPR050966">
    <property type="entry name" value="Glutamyl_endopeptidase"/>
</dbReference>
<dbReference type="InterPro" id="IPR043504">
    <property type="entry name" value="Peptidase_S1_PA_chymotrypsin"/>
</dbReference>
<dbReference type="Pfam" id="PF00089">
    <property type="entry name" value="Trypsin"/>
    <property type="match status" value="1"/>
</dbReference>
<dbReference type="SUPFAM" id="SSF50494">
    <property type="entry name" value="Trypsin-like serine proteases"/>
    <property type="match status" value="1"/>
</dbReference>
<dbReference type="RefSeq" id="WP_051738519.1">
    <property type="nucleotide sequence ID" value="NZ_CP048261.1"/>
</dbReference>
<evidence type="ECO:0000256" key="3">
    <source>
        <dbReference type="SAM" id="SignalP"/>
    </source>
</evidence>
<dbReference type="InterPro" id="IPR018114">
    <property type="entry name" value="TRYPSIN_HIS"/>
</dbReference>
<dbReference type="Proteomes" id="UP000011074">
    <property type="component" value="Chromosome"/>
</dbReference>
<dbReference type="AlphaFoldDB" id="A0A8A1UMZ9"/>
<dbReference type="GO" id="GO:0006508">
    <property type="term" value="P:proteolysis"/>
    <property type="evidence" value="ECO:0007669"/>
    <property type="project" value="InterPro"/>
</dbReference>
<sequence length="284" mass="29669">MRTARAPLATAATTITAAAAALAAIVGLTGCGGASQAADPAQPAARHFEGLPFVGVLFADGEHHCTASVVDSPKGNMLVTAAHCVHFQDDEGEDDGKDSADGEEPGPITGDLQFAPRFSGAGEGTFPYGKWKVSGIHVPKAWRDEDGDRGDYAFLTVEPDARGRSVQEVVGAATPDFSSGPRRHVTVVGYPNEAYNPDNNPITCTTDTERDEDEPYMMQMRCGGFYDGTSGGPWLADHHDAGRPGRLIGVLSGGDTDAESTAVLFDGQARELYERVAGGAAKSS</sequence>
<dbReference type="EMBL" id="CP048261">
    <property type="protein sequence ID" value="QST82156.1"/>
    <property type="molecule type" value="Genomic_DNA"/>
</dbReference>
<proteinExistence type="predicted"/>
<evidence type="ECO:0000256" key="1">
    <source>
        <dbReference type="ARBA" id="ARBA00022729"/>
    </source>
</evidence>
<evidence type="ECO:0000313" key="6">
    <source>
        <dbReference type="Proteomes" id="UP000011074"/>
    </source>
</evidence>
<keyword evidence="1 3" id="KW-0732">Signal</keyword>
<organism evidence="5 6">
    <name type="scientific">Streptomyces rimosus subsp. rimosus (strain ATCC 10970 / DSM 40260 / JCM 4667 / NRRL 2234)</name>
    <dbReference type="NCBI Taxonomy" id="1265868"/>
    <lineage>
        <taxon>Bacteria</taxon>
        <taxon>Bacillati</taxon>
        <taxon>Actinomycetota</taxon>
        <taxon>Actinomycetes</taxon>
        <taxon>Kitasatosporales</taxon>
        <taxon>Streptomycetaceae</taxon>
        <taxon>Streptomyces</taxon>
    </lineage>
</organism>
<dbReference type="Gene3D" id="2.40.10.10">
    <property type="entry name" value="Trypsin-like serine proteases"/>
    <property type="match status" value="2"/>
</dbReference>
<gene>
    <name evidence="5" type="ORF">SRIM_020150</name>
</gene>
<protein>
    <submittedName>
        <fullName evidence="5">S1 family peptidase</fullName>
    </submittedName>
</protein>
<feature type="chain" id="PRO_5039057808" evidence="3">
    <location>
        <begin position="24"/>
        <end position="284"/>
    </location>
</feature>
<dbReference type="PANTHER" id="PTHR15462">
    <property type="entry name" value="SERINE PROTEASE"/>
    <property type="match status" value="1"/>
</dbReference>
<feature type="domain" description="Peptidase S1" evidence="4">
    <location>
        <begin position="52"/>
        <end position="260"/>
    </location>
</feature>
<dbReference type="PROSITE" id="PS00134">
    <property type="entry name" value="TRYPSIN_HIS"/>
    <property type="match status" value="1"/>
</dbReference>